<dbReference type="RefSeq" id="WP_071905784.1">
    <property type="nucleotide sequence ID" value="NZ_LT607756.1"/>
</dbReference>
<dbReference type="InterPro" id="IPR000847">
    <property type="entry name" value="LysR_HTH_N"/>
</dbReference>
<dbReference type="GO" id="GO:0003700">
    <property type="term" value="F:DNA-binding transcription factor activity"/>
    <property type="evidence" value="ECO:0007669"/>
    <property type="project" value="InterPro"/>
</dbReference>
<dbReference type="PANTHER" id="PTHR30126:SF40">
    <property type="entry name" value="HTH-TYPE TRANSCRIPTIONAL REGULATOR GLTR"/>
    <property type="match status" value="1"/>
</dbReference>
<dbReference type="PATRIC" id="fig|129848.4.peg.124"/>
<dbReference type="PANTHER" id="PTHR30126">
    <property type="entry name" value="HTH-TYPE TRANSCRIPTIONAL REGULATOR"/>
    <property type="match status" value="1"/>
</dbReference>
<evidence type="ECO:0000313" key="7">
    <source>
        <dbReference type="Proteomes" id="UP000094707"/>
    </source>
</evidence>
<evidence type="ECO:0000256" key="2">
    <source>
        <dbReference type="ARBA" id="ARBA00023015"/>
    </source>
</evidence>
<keyword evidence="7" id="KW-1185">Reference proteome</keyword>
<dbReference type="Gene3D" id="1.10.10.10">
    <property type="entry name" value="Winged helix-like DNA-binding domain superfamily/Winged helix DNA-binding domain"/>
    <property type="match status" value="1"/>
</dbReference>
<proteinExistence type="inferred from homology"/>
<dbReference type="InterPro" id="IPR036388">
    <property type="entry name" value="WH-like_DNA-bd_sf"/>
</dbReference>
<evidence type="ECO:0000256" key="4">
    <source>
        <dbReference type="ARBA" id="ARBA00023163"/>
    </source>
</evidence>
<reference evidence="6 7" key="1">
    <citation type="submission" date="2016-08" db="EMBL/GenBank/DDBJ databases">
        <authorList>
            <person name="Seilhamer J.J."/>
        </authorList>
    </citation>
    <scope>NUCLEOTIDE SEQUENCE [LARGE SCALE GENOMIC DNA]</scope>
    <source>
        <strain evidence="6">Buetzberg</strain>
    </source>
</reference>
<dbReference type="InterPro" id="IPR036390">
    <property type="entry name" value="WH_DNA-bd_sf"/>
</dbReference>
<dbReference type="GO" id="GO:0000976">
    <property type="term" value="F:transcription cis-regulatory region binding"/>
    <property type="evidence" value="ECO:0007669"/>
    <property type="project" value="TreeGrafter"/>
</dbReference>
<comment type="similarity">
    <text evidence="1">Belongs to the LysR transcriptional regulatory family.</text>
</comment>
<dbReference type="Pfam" id="PF00126">
    <property type="entry name" value="HTH_1"/>
    <property type="match status" value="1"/>
</dbReference>
<evidence type="ECO:0000313" key="6">
    <source>
        <dbReference type="EMBL" id="SCG84706.1"/>
    </source>
</evidence>
<feature type="domain" description="HTH lysR-type" evidence="5">
    <location>
        <begin position="21"/>
        <end position="76"/>
    </location>
</feature>
<dbReference type="OrthoDB" id="62169at2157"/>
<evidence type="ECO:0000256" key="3">
    <source>
        <dbReference type="ARBA" id="ARBA00023125"/>
    </source>
</evidence>
<dbReference type="KEGG" id="mcub:MCBB_0118"/>
<keyword evidence="2" id="KW-0805">Transcription regulation</keyword>
<dbReference type="GeneID" id="30410983"/>
<keyword evidence="3" id="KW-0238">DNA-binding</keyword>
<name>A0A1D3KZJ8_9EURY</name>
<dbReference type="AlphaFoldDB" id="A0A1D3KZJ8"/>
<protein>
    <submittedName>
        <fullName evidence="6">Putative HTH-type transcriptional regulator MJ1120</fullName>
    </submittedName>
</protein>
<dbReference type="STRING" id="118062.MCBB_0118"/>
<dbReference type="Proteomes" id="UP000094707">
    <property type="component" value="Chromosome I"/>
</dbReference>
<organism evidence="6 7">
    <name type="scientific">Methanobacterium congolense</name>
    <dbReference type="NCBI Taxonomy" id="118062"/>
    <lineage>
        <taxon>Archaea</taxon>
        <taxon>Methanobacteriati</taxon>
        <taxon>Methanobacteriota</taxon>
        <taxon>Methanomada group</taxon>
        <taxon>Methanobacteria</taxon>
        <taxon>Methanobacteriales</taxon>
        <taxon>Methanobacteriaceae</taxon>
        <taxon>Methanobacterium</taxon>
    </lineage>
</organism>
<gene>
    <name evidence="6" type="ORF">MCBB_0118</name>
</gene>
<keyword evidence="4" id="KW-0804">Transcription</keyword>
<accession>A0A1D3KZJ8</accession>
<dbReference type="SUPFAM" id="SSF46785">
    <property type="entry name" value="Winged helix' DNA-binding domain"/>
    <property type="match status" value="1"/>
</dbReference>
<sequence length="287" mass="32572">MDYLPKLNLFINGHEFNYKFFETLECVSKTWSQREAAKRLGISHAVLNRRIKNAEDKLGKSIVETTGAGSGLSDYGLEILRRYQEYMQRLQEREIPVICGGHISSGLLEVLSSEYGLESHVYRTQDEVAIHLAQKDMVDILTFDDPVQAFMRDLDFTPVAYDHLVLVSGGRDVPKSIDDINGMNFVEVPGSSQRLAWNTLDDNGVDYEIVELVKSPYEALKRVQKNEDLHTFLNSSFADGSNVLEKETKHIISLVNLNPENTILNDFVAFILNEGQQIIREEGFEPI</sequence>
<evidence type="ECO:0000256" key="1">
    <source>
        <dbReference type="ARBA" id="ARBA00009437"/>
    </source>
</evidence>
<evidence type="ECO:0000259" key="5">
    <source>
        <dbReference type="Pfam" id="PF00126"/>
    </source>
</evidence>
<dbReference type="EMBL" id="LT607756">
    <property type="protein sequence ID" value="SCG84706.1"/>
    <property type="molecule type" value="Genomic_DNA"/>
</dbReference>